<proteinExistence type="predicted"/>
<gene>
    <name evidence="1" type="ORF">S01H4_13425</name>
</gene>
<dbReference type="AlphaFoldDB" id="X0ZA23"/>
<accession>X0ZA23</accession>
<comment type="caution">
    <text evidence="1">The sequence shown here is derived from an EMBL/GenBank/DDBJ whole genome shotgun (WGS) entry which is preliminary data.</text>
</comment>
<dbReference type="EMBL" id="BART01005916">
    <property type="protein sequence ID" value="GAG55147.1"/>
    <property type="molecule type" value="Genomic_DNA"/>
</dbReference>
<evidence type="ECO:0000313" key="1">
    <source>
        <dbReference type="EMBL" id="GAG55147.1"/>
    </source>
</evidence>
<feature type="non-terminal residue" evidence="1">
    <location>
        <position position="1"/>
    </location>
</feature>
<organism evidence="1">
    <name type="scientific">marine sediment metagenome</name>
    <dbReference type="NCBI Taxonomy" id="412755"/>
    <lineage>
        <taxon>unclassified sequences</taxon>
        <taxon>metagenomes</taxon>
        <taxon>ecological metagenomes</taxon>
    </lineage>
</organism>
<name>X0ZA23_9ZZZZ</name>
<reference evidence="1" key="1">
    <citation type="journal article" date="2014" name="Front. Microbiol.">
        <title>High frequency of phylogenetically diverse reductive dehalogenase-homologous genes in deep subseafloor sedimentary metagenomes.</title>
        <authorList>
            <person name="Kawai M."/>
            <person name="Futagami T."/>
            <person name="Toyoda A."/>
            <person name="Takaki Y."/>
            <person name="Nishi S."/>
            <person name="Hori S."/>
            <person name="Arai W."/>
            <person name="Tsubouchi T."/>
            <person name="Morono Y."/>
            <person name="Uchiyama I."/>
            <person name="Ito T."/>
            <person name="Fujiyama A."/>
            <person name="Inagaki F."/>
            <person name="Takami H."/>
        </authorList>
    </citation>
    <scope>NUCLEOTIDE SEQUENCE</scope>
    <source>
        <strain evidence="1">Expedition CK06-06</strain>
    </source>
</reference>
<sequence>PLKFDAPVISDDPGLIEALDRRAEIATVKKEYDSLDKNIKGRFKDDKYAGKQFVAGKHFIEIASRHRKGFTVADSDYLQVKITS</sequence>
<protein>
    <submittedName>
        <fullName evidence="1">Uncharacterized protein</fullName>
    </submittedName>
</protein>